<gene>
    <name evidence="8" type="primary">mobA</name>
    <name evidence="10" type="ORF">G5C33_08845</name>
</gene>
<dbReference type="GO" id="GO:0005525">
    <property type="term" value="F:GTP binding"/>
    <property type="evidence" value="ECO:0007669"/>
    <property type="project" value="UniProtKB-UniRule"/>
</dbReference>
<dbReference type="Pfam" id="PF12804">
    <property type="entry name" value="NTP_transf_3"/>
    <property type="match status" value="1"/>
</dbReference>
<dbReference type="SUPFAM" id="SSF53448">
    <property type="entry name" value="Nucleotide-diphospho-sugar transferases"/>
    <property type="match status" value="1"/>
</dbReference>
<keyword evidence="6 8" id="KW-0342">GTP-binding</keyword>
<evidence type="ECO:0000256" key="7">
    <source>
        <dbReference type="ARBA" id="ARBA00023150"/>
    </source>
</evidence>
<evidence type="ECO:0000256" key="6">
    <source>
        <dbReference type="ARBA" id="ARBA00023134"/>
    </source>
</evidence>
<evidence type="ECO:0000256" key="2">
    <source>
        <dbReference type="ARBA" id="ARBA00022679"/>
    </source>
</evidence>
<organism evidence="10 11">
    <name type="scientific">Stakelama tenebrarum</name>
    <dbReference type="NCBI Taxonomy" id="2711215"/>
    <lineage>
        <taxon>Bacteria</taxon>
        <taxon>Pseudomonadati</taxon>
        <taxon>Pseudomonadota</taxon>
        <taxon>Alphaproteobacteria</taxon>
        <taxon>Sphingomonadales</taxon>
        <taxon>Sphingomonadaceae</taxon>
        <taxon>Stakelama</taxon>
    </lineage>
</organism>
<evidence type="ECO:0000259" key="9">
    <source>
        <dbReference type="Pfam" id="PF12804"/>
    </source>
</evidence>
<keyword evidence="5 8" id="KW-0460">Magnesium</keyword>
<dbReference type="AlphaFoldDB" id="A0A6G6Y5K7"/>
<dbReference type="PANTHER" id="PTHR19136:SF81">
    <property type="entry name" value="MOLYBDENUM COFACTOR GUANYLYLTRANSFERASE"/>
    <property type="match status" value="1"/>
</dbReference>
<dbReference type="KEGG" id="spzr:G5C33_08845"/>
<dbReference type="GO" id="GO:0046872">
    <property type="term" value="F:metal ion binding"/>
    <property type="evidence" value="ECO:0007669"/>
    <property type="project" value="UniProtKB-KW"/>
</dbReference>
<dbReference type="InterPro" id="IPR025877">
    <property type="entry name" value="MobA-like_NTP_Trfase"/>
</dbReference>
<comment type="similarity">
    <text evidence="8">Belongs to the MobA family.</text>
</comment>
<sequence>MKLLGAILAGGQSRRFGSDKACALLDGKPLLDHVADALGSQVDSIVVCGRRWPGRACLPDRPAPDLGPLGGLNAALHHAAGHGFDAVLSAGCDTPRLPDDLSGRFGTGGYLADLPIMGLWPASLAPRLDRFLGEDPIRSMRGWAQVAELAPLPGGAAIANVNRPADLALLRNG</sequence>
<feature type="binding site" evidence="8">
    <location>
        <position position="60"/>
    </location>
    <ligand>
        <name>GTP</name>
        <dbReference type="ChEBI" id="CHEBI:37565"/>
    </ligand>
</feature>
<feature type="domain" description="MobA-like NTP transferase" evidence="9">
    <location>
        <begin position="5"/>
        <end position="102"/>
    </location>
</feature>
<dbReference type="EMBL" id="CP049109">
    <property type="protein sequence ID" value="QIG79873.1"/>
    <property type="molecule type" value="Genomic_DNA"/>
</dbReference>
<protein>
    <recommendedName>
        <fullName evidence="8">Molybdenum cofactor guanylyltransferase</fullName>
        <shortName evidence="8">MoCo guanylyltransferase</shortName>
        <ecNumber evidence="8">2.7.7.77</ecNumber>
    </recommendedName>
    <alternativeName>
        <fullName evidence="8">GTP:molybdopterin guanylyltransferase</fullName>
    </alternativeName>
    <alternativeName>
        <fullName evidence="8">Mo-MPT guanylyltransferase</fullName>
    </alternativeName>
    <alternativeName>
        <fullName evidence="8">Molybdopterin guanylyltransferase</fullName>
    </alternativeName>
    <alternativeName>
        <fullName evidence="8">Molybdopterin-guanine dinucleotide synthase</fullName>
        <shortName evidence="8">MGD synthase</shortName>
    </alternativeName>
</protein>
<accession>A0A6G6Y5K7</accession>
<evidence type="ECO:0000313" key="11">
    <source>
        <dbReference type="Proteomes" id="UP000501568"/>
    </source>
</evidence>
<dbReference type="EC" id="2.7.7.77" evidence="8"/>
<dbReference type="InterPro" id="IPR013482">
    <property type="entry name" value="Molybde_CF_guanTrfase"/>
</dbReference>
<keyword evidence="4 8" id="KW-0547">Nucleotide-binding</keyword>
<dbReference type="CDD" id="cd02503">
    <property type="entry name" value="MobA"/>
    <property type="match status" value="1"/>
</dbReference>
<evidence type="ECO:0000256" key="4">
    <source>
        <dbReference type="ARBA" id="ARBA00022741"/>
    </source>
</evidence>
<evidence type="ECO:0000313" key="10">
    <source>
        <dbReference type="EMBL" id="QIG79873.1"/>
    </source>
</evidence>
<feature type="binding site" evidence="8">
    <location>
        <begin position="8"/>
        <end position="10"/>
    </location>
    <ligand>
        <name>GTP</name>
        <dbReference type="ChEBI" id="CHEBI:37565"/>
    </ligand>
</feature>
<reference evidence="10 11" key="1">
    <citation type="submission" date="2020-02" db="EMBL/GenBank/DDBJ databases">
        <authorList>
            <person name="Zheng R.K."/>
            <person name="Sun C.M."/>
        </authorList>
    </citation>
    <scope>NUCLEOTIDE SEQUENCE [LARGE SCALE GENOMIC DNA]</scope>
    <source>
        <strain evidence="11">zrk23</strain>
    </source>
</reference>
<name>A0A6G6Y5K7_9SPHN</name>
<dbReference type="GO" id="GO:0006777">
    <property type="term" value="P:Mo-molybdopterin cofactor biosynthetic process"/>
    <property type="evidence" value="ECO:0007669"/>
    <property type="project" value="UniProtKB-KW"/>
</dbReference>
<dbReference type="Gene3D" id="3.90.550.10">
    <property type="entry name" value="Spore Coat Polysaccharide Biosynthesis Protein SpsA, Chain A"/>
    <property type="match status" value="1"/>
</dbReference>
<dbReference type="GO" id="GO:0005737">
    <property type="term" value="C:cytoplasm"/>
    <property type="evidence" value="ECO:0007669"/>
    <property type="project" value="UniProtKB-SubCell"/>
</dbReference>
<proteinExistence type="inferred from homology"/>
<comment type="function">
    <text evidence="8">Transfers a GMP moiety from GTP to Mo-molybdopterin (Mo-MPT) cofactor (Moco or molybdenum cofactor) to form Mo-molybdopterin guanine dinucleotide (Mo-MGD) cofactor.</text>
</comment>
<comment type="subunit">
    <text evidence="8">Monomer.</text>
</comment>
<feature type="binding site" evidence="8">
    <location>
        <position position="20"/>
    </location>
    <ligand>
        <name>GTP</name>
        <dbReference type="ChEBI" id="CHEBI:37565"/>
    </ligand>
</feature>
<keyword evidence="3 8" id="KW-0479">Metal-binding</keyword>
<comment type="cofactor">
    <cofactor evidence="8">
        <name>Mg(2+)</name>
        <dbReference type="ChEBI" id="CHEBI:18420"/>
    </cofactor>
</comment>
<dbReference type="InterPro" id="IPR029044">
    <property type="entry name" value="Nucleotide-diphossugar_trans"/>
</dbReference>
<keyword evidence="2 8" id="KW-0808">Transferase</keyword>
<feature type="binding site" evidence="8">
    <location>
        <position position="93"/>
    </location>
    <ligand>
        <name>GTP</name>
        <dbReference type="ChEBI" id="CHEBI:37565"/>
    </ligand>
</feature>
<dbReference type="HAMAP" id="MF_00316">
    <property type="entry name" value="MobA"/>
    <property type="match status" value="1"/>
</dbReference>
<dbReference type="GO" id="GO:0061603">
    <property type="term" value="F:molybdenum cofactor guanylyltransferase activity"/>
    <property type="evidence" value="ECO:0007669"/>
    <property type="project" value="UniProtKB-EC"/>
</dbReference>
<evidence type="ECO:0000256" key="1">
    <source>
        <dbReference type="ARBA" id="ARBA00022490"/>
    </source>
</evidence>
<evidence type="ECO:0000256" key="3">
    <source>
        <dbReference type="ARBA" id="ARBA00022723"/>
    </source>
</evidence>
<dbReference type="PANTHER" id="PTHR19136">
    <property type="entry name" value="MOLYBDENUM COFACTOR GUANYLYLTRANSFERASE"/>
    <property type="match status" value="1"/>
</dbReference>
<evidence type="ECO:0000256" key="5">
    <source>
        <dbReference type="ARBA" id="ARBA00022842"/>
    </source>
</evidence>
<keyword evidence="10" id="KW-0548">Nucleotidyltransferase</keyword>
<evidence type="ECO:0000256" key="8">
    <source>
        <dbReference type="HAMAP-Rule" id="MF_00316"/>
    </source>
</evidence>
<dbReference type="Proteomes" id="UP000501568">
    <property type="component" value="Chromosome"/>
</dbReference>
<feature type="binding site" evidence="8">
    <location>
        <position position="93"/>
    </location>
    <ligand>
        <name>Mg(2+)</name>
        <dbReference type="ChEBI" id="CHEBI:18420"/>
    </ligand>
</feature>
<keyword evidence="1 8" id="KW-0963">Cytoplasm</keyword>
<comment type="caution">
    <text evidence="8">Lacks conserved residue(s) required for the propagation of feature annotation.</text>
</comment>
<keyword evidence="7 8" id="KW-0501">Molybdenum cofactor biosynthesis</keyword>
<keyword evidence="11" id="KW-1185">Reference proteome</keyword>
<comment type="domain">
    <text evidence="8">The N-terminal domain determines nucleotide recognition and specific binding, while the C-terminal domain determines the specific binding to the target protein.</text>
</comment>
<dbReference type="RefSeq" id="WP_165326883.1">
    <property type="nucleotide sequence ID" value="NZ_CP049109.1"/>
</dbReference>
<comment type="catalytic activity">
    <reaction evidence="8">
        <text>Mo-molybdopterin + GTP + H(+) = Mo-molybdopterin guanine dinucleotide + diphosphate</text>
        <dbReference type="Rhea" id="RHEA:34243"/>
        <dbReference type="ChEBI" id="CHEBI:15378"/>
        <dbReference type="ChEBI" id="CHEBI:33019"/>
        <dbReference type="ChEBI" id="CHEBI:37565"/>
        <dbReference type="ChEBI" id="CHEBI:71302"/>
        <dbReference type="ChEBI" id="CHEBI:71310"/>
        <dbReference type="EC" id="2.7.7.77"/>
    </reaction>
</comment>
<comment type="subcellular location">
    <subcellularLocation>
        <location evidence="8">Cytoplasm</location>
    </subcellularLocation>
</comment>